<dbReference type="OMA" id="CALSFWE"/>
<evidence type="ECO:0000256" key="1">
    <source>
        <dbReference type="ARBA" id="ARBA00001947"/>
    </source>
</evidence>
<keyword evidence="5" id="KW-0862">Zinc</keyword>
<dbReference type="GO" id="GO:0004222">
    <property type="term" value="F:metalloendopeptidase activity"/>
    <property type="evidence" value="ECO:0007669"/>
    <property type="project" value="InterPro"/>
</dbReference>
<feature type="domain" description="Peptidase M48" evidence="8">
    <location>
        <begin position="944"/>
        <end position="1115"/>
    </location>
</feature>
<dbReference type="STRING" id="578459.A0A194S3A8"/>
<dbReference type="GO" id="GO:0046872">
    <property type="term" value="F:metal ion binding"/>
    <property type="evidence" value="ECO:0007669"/>
    <property type="project" value="UniProtKB-KW"/>
</dbReference>
<keyword evidence="6" id="KW-0482">Metalloprotease</keyword>
<feature type="compositionally biased region" description="Basic and acidic residues" evidence="7">
    <location>
        <begin position="195"/>
        <end position="207"/>
    </location>
</feature>
<feature type="compositionally biased region" description="Basic and acidic residues" evidence="7">
    <location>
        <begin position="356"/>
        <end position="367"/>
    </location>
</feature>
<dbReference type="AlphaFoldDB" id="A0A194S3A8"/>
<evidence type="ECO:0000313" key="9">
    <source>
        <dbReference type="EMBL" id="KPV75009.1"/>
    </source>
</evidence>
<feature type="region of interest" description="Disordered" evidence="7">
    <location>
        <begin position="156"/>
        <end position="240"/>
    </location>
</feature>
<comment type="cofactor">
    <cofactor evidence="1">
        <name>Zn(2+)</name>
        <dbReference type="ChEBI" id="CHEBI:29105"/>
    </cofactor>
</comment>
<evidence type="ECO:0000256" key="7">
    <source>
        <dbReference type="SAM" id="MobiDB-lite"/>
    </source>
</evidence>
<feature type="region of interest" description="Disordered" evidence="7">
    <location>
        <begin position="86"/>
        <end position="128"/>
    </location>
</feature>
<dbReference type="RefSeq" id="XP_018271058.1">
    <property type="nucleotide sequence ID" value="XM_018417057.1"/>
</dbReference>
<accession>A0A194S3A8</accession>
<protein>
    <recommendedName>
        <fullName evidence="8">Peptidase M48 domain-containing protein</fullName>
    </recommendedName>
</protein>
<gene>
    <name evidence="9" type="ORF">RHOBADRAFT_53917</name>
</gene>
<dbReference type="Proteomes" id="UP000053890">
    <property type="component" value="Unassembled WGS sequence"/>
</dbReference>
<dbReference type="InterPro" id="IPR051156">
    <property type="entry name" value="Mito/Outer_Membr_Metalloprot"/>
</dbReference>
<evidence type="ECO:0000256" key="3">
    <source>
        <dbReference type="ARBA" id="ARBA00022723"/>
    </source>
</evidence>
<keyword evidence="10" id="KW-1185">Reference proteome</keyword>
<dbReference type="GO" id="GO:0005743">
    <property type="term" value="C:mitochondrial inner membrane"/>
    <property type="evidence" value="ECO:0007669"/>
    <property type="project" value="TreeGrafter"/>
</dbReference>
<evidence type="ECO:0000259" key="8">
    <source>
        <dbReference type="Pfam" id="PF01435"/>
    </source>
</evidence>
<dbReference type="GO" id="GO:0034982">
    <property type="term" value="P:mitochondrial protein processing"/>
    <property type="evidence" value="ECO:0007669"/>
    <property type="project" value="TreeGrafter"/>
</dbReference>
<keyword evidence="2" id="KW-0645">Protease</keyword>
<feature type="compositionally biased region" description="Basic residues" evidence="7">
    <location>
        <begin position="345"/>
        <end position="355"/>
    </location>
</feature>
<proteinExistence type="predicted"/>
<feature type="region of interest" description="Disordered" evidence="7">
    <location>
        <begin position="772"/>
        <end position="801"/>
    </location>
</feature>
<feature type="compositionally biased region" description="Basic and acidic residues" evidence="7">
    <location>
        <begin position="108"/>
        <end position="125"/>
    </location>
</feature>
<name>A0A194S3A8_RHOGW</name>
<dbReference type="GO" id="GO:0006515">
    <property type="term" value="P:protein quality control for misfolded or incompletely synthesized proteins"/>
    <property type="evidence" value="ECO:0007669"/>
    <property type="project" value="TreeGrafter"/>
</dbReference>
<dbReference type="InterPro" id="IPR001915">
    <property type="entry name" value="Peptidase_M48"/>
</dbReference>
<feature type="region of interest" description="Disordered" evidence="7">
    <location>
        <begin position="481"/>
        <end position="504"/>
    </location>
</feature>
<organism evidence="9 10">
    <name type="scientific">Rhodotorula graminis (strain WP1)</name>
    <dbReference type="NCBI Taxonomy" id="578459"/>
    <lineage>
        <taxon>Eukaryota</taxon>
        <taxon>Fungi</taxon>
        <taxon>Dikarya</taxon>
        <taxon>Basidiomycota</taxon>
        <taxon>Pucciniomycotina</taxon>
        <taxon>Microbotryomycetes</taxon>
        <taxon>Sporidiobolales</taxon>
        <taxon>Sporidiobolaceae</taxon>
        <taxon>Rhodotorula</taxon>
    </lineage>
</organism>
<reference evidence="9 10" key="1">
    <citation type="journal article" date="2015" name="Front. Microbiol.">
        <title>Genome sequence of the plant growth promoting endophytic yeast Rhodotorula graminis WP1.</title>
        <authorList>
            <person name="Firrincieli A."/>
            <person name="Otillar R."/>
            <person name="Salamov A."/>
            <person name="Schmutz J."/>
            <person name="Khan Z."/>
            <person name="Redman R.S."/>
            <person name="Fleck N.D."/>
            <person name="Lindquist E."/>
            <person name="Grigoriev I.V."/>
            <person name="Doty S.L."/>
        </authorList>
    </citation>
    <scope>NUCLEOTIDE SEQUENCE [LARGE SCALE GENOMIC DNA]</scope>
    <source>
        <strain evidence="9 10">WP1</strain>
    </source>
</reference>
<evidence type="ECO:0000256" key="6">
    <source>
        <dbReference type="ARBA" id="ARBA00023049"/>
    </source>
</evidence>
<dbReference type="Pfam" id="PF01435">
    <property type="entry name" value="Peptidase_M48"/>
    <property type="match status" value="1"/>
</dbReference>
<dbReference type="EMBL" id="KQ474079">
    <property type="protein sequence ID" value="KPV75009.1"/>
    <property type="molecule type" value="Genomic_DNA"/>
</dbReference>
<keyword evidence="4" id="KW-0378">Hydrolase</keyword>
<dbReference type="PANTHER" id="PTHR22726:SF18">
    <property type="entry name" value="PEPTIDASE M48 DOMAIN-CONTAINING PROTEIN"/>
    <property type="match status" value="1"/>
</dbReference>
<keyword evidence="3" id="KW-0479">Metal-binding</keyword>
<evidence type="ECO:0000313" key="10">
    <source>
        <dbReference type="Proteomes" id="UP000053890"/>
    </source>
</evidence>
<evidence type="ECO:0000256" key="2">
    <source>
        <dbReference type="ARBA" id="ARBA00022670"/>
    </source>
</evidence>
<sequence>MTACKHPGGRLAHLAHLLTRHCPPLALPGPGPARALVDLVLHPPPPRPAIRPSPIARSIFTYTTPTPAPRAPDLARLFSTSTRPLGRVVDNLPTDPHHRALAARPPRPAHDDKRPHGDEGAHGADPHTASSSVLDALLKARARGAPWWWKVARAQVEAQDRHRSRNTHRPSAWQWRASPIQHAFSRAGPSAASTHDCHHSSPDHHAADPTSPLCFAHSSSSSNGRGDGRSGHAHGYRRGHDPASCAQPLSGCRASSSSWSWWYLLANERRRRDPACQASYVRHACHEWHDFAGKGPYGAAYARAHGNDDVGEGEGGCVGQRRAPRSCRREWDVLRGAQVGHARRRRGLALSHRARAHDGGGGRRSRSEGAGAGAHRSGPFDYEAFRRAHWRRLLNWDSSRLGDGPRGDGALGRHRGPRWLRANAPHYWVRCAHRFRTRKNGALFVTWRACDSDALRVGAAAGDGGRRGRCDAGAVRTGSVRPQVEAVHARPHATRATPPSSSSFLGSSMLGAPARLALRAGAARLFSTSPRSSISFLPPSPTSLAGVCTPLELGLPLLLPLASLLKSTAALNVLSFVTRISLTLLPLSARSRILHALRERYLRDPTSLSASLVGRCALEHHARTLAAPSGFLARWNALLGLPLLVLTPLVLLALVALASLERTPITGRWRVVMLSPAEEADLVRSVLAPTSSPGASAVGAGVPAHAQAAPVPEGTSRDWVATLQRVLDLADEGRSPTTGRRRLLGGDVLDHRDWRVRWAEAVLRALEQGAAPGLAAGDGGVPRRRGPSVLAPPPTSFPLEPRAEALGEDSASWSDEFVLAKPAHAHSAHAHAHTGGHAQAPLRLEYDLLVVDRPDANAFSFGFGPDAQSVGSGQGPASAAAVRPRRGVIVVYTGFLDEILGRSTAPPALSSSSSASVHGSASSTVTAADPLRAHLAPTTLPTDAQTRQLAVLLAHELAHLALSHTLESYASSSLLVPHLARLTSDVLRTFLYPVTALLGPFINDALGRSLSEGAQGGFGVLAEAVNSCESRKLESEADVVALRLLATSGIDPHCALSFWEDRVAHPSSLSSSSSAPASTTHARAHAHTVRPHSTTAPESLLRSHPVDEERVERIRVELASWERWWASASAAGASAAVA</sequence>
<dbReference type="OrthoDB" id="7464992at2759"/>
<feature type="region of interest" description="Disordered" evidence="7">
    <location>
        <begin position="1069"/>
        <end position="1106"/>
    </location>
</feature>
<dbReference type="PANTHER" id="PTHR22726">
    <property type="entry name" value="METALLOENDOPEPTIDASE OMA1"/>
    <property type="match status" value="1"/>
</dbReference>
<dbReference type="GeneID" id="28977505"/>
<feature type="region of interest" description="Disordered" evidence="7">
    <location>
        <begin position="345"/>
        <end position="376"/>
    </location>
</feature>
<evidence type="ECO:0000256" key="5">
    <source>
        <dbReference type="ARBA" id="ARBA00022833"/>
    </source>
</evidence>
<evidence type="ECO:0000256" key="4">
    <source>
        <dbReference type="ARBA" id="ARBA00022801"/>
    </source>
</evidence>
<feature type="compositionally biased region" description="Low complexity" evidence="7">
    <location>
        <begin position="1069"/>
        <end position="1081"/>
    </location>
</feature>